<gene>
    <name evidence="1" type="ORF">N7509_013654</name>
</gene>
<evidence type="ECO:0000313" key="1">
    <source>
        <dbReference type="EMBL" id="KAJ5376768.1"/>
    </source>
</evidence>
<dbReference type="Proteomes" id="UP001147747">
    <property type="component" value="Unassembled WGS sequence"/>
</dbReference>
<proteinExistence type="predicted"/>
<keyword evidence="2" id="KW-1185">Reference proteome</keyword>
<reference evidence="1" key="1">
    <citation type="submission" date="2022-12" db="EMBL/GenBank/DDBJ databases">
        <authorList>
            <person name="Petersen C."/>
        </authorList>
    </citation>
    <scope>NUCLEOTIDE SEQUENCE</scope>
    <source>
        <strain evidence="1">IBT 29677</strain>
    </source>
</reference>
<dbReference type="GeneID" id="81377271"/>
<dbReference type="EMBL" id="JAPZBU010000012">
    <property type="protein sequence ID" value="KAJ5376768.1"/>
    <property type="molecule type" value="Genomic_DNA"/>
</dbReference>
<name>A0A9W9SIB7_9EURO</name>
<sequence>MAPISARDEYAELMKHNGDGHYLYTPQKYSLLHPGSVGYFDKFGIWTQITDLSVKGQAEKDGFKGIDDDLVLGEPDEAMWKTVSSGSEAETSFGLEGGLSGALSAAPVDVSANAKNKSGSTGKAALITTEKVKNQRFTGAPGPSIAQWVKDNAKTLVKSKYGDYIKDYGLWAIHTTWSTPECAITLDSAHSRDTSAGVDVGGTGLGKIGASGSSLKKLESKGWRTYEAKEVTNTFPSPLNYRALNANPMQADQGLVVSYGGAGFRLHKIQMFRGNNVLKQTERTAGNPDDFYKLAYDEAGNQIEPELYRHVRDENGEIVGEIKVDVEAERKAKEEAAKKEAEGVAEEEDDEVFISSEPVGITAEQAGVPAKLETTTIDTKPAVGGVSDFNKKMDEARKIPDEGLRKAEMLKLFKANVTTTTETVVQ</sequence>
<organism evidence="1 2">
    <name type="scientific">Penicillium cosmopolitanum</name>
    <dbReference type="NCBI Taxonomy" id="1131564"/>
    <lineage>
        <taxon>Eukaryota</taxon>
        <taxon>Fungi</taxon>
        <taxon>Dikarya</taxon>
        <taxon>Ascomycota</taxon>
        <taxon>Pezizomycotina</taxon>
        <taxon>Eurotiomycetes</taxon>
        <taxon>Eurotiomycetidae</taxon>
        <taxon>Eurotiales</taxon>
        <taxon>Aspergillaceae</taxon>
        <taxon>Penicillium</taxon>
    </lineage>
</organism>
<accession>A0A9W9SIB7</accession>
<dbReference type="OrthoDB" id="2883672at2759"/>
<comment type="caution">
    <text evidence="1">The sequence shown here is derived from an EMBL/GenBank/DDBJ whole genome shotgun (WGS) entry which is preliminary data.</text>
</comment>
<protein>
    <recommendedName>
        <fullName evidence="3">MACPF domain-containing protein</fullName>
    </recommendedName>
</protein>
<evidence type="ECO:0000313" key="2">
    <source>
        <dbReference type="Proteomes" id="UP001147747"/>
    </source>
</evidence>
<reference evidence="1" key="2">
    <citation type="journal article" date="2023" name="IMA Fungus">
        <title>Comparative genomic study of the Penicillium genus elucidates a diverse pangenome and 15 lateral gene transfer events.</title>
        <authorList>
            <person name="Petersen C."/>
            <person name="Sorensen T."/>
            <person name="Nielsen M.R."/>
            <person name="Sondergaard T.E."/>
            <person name="Sorensen J.L."/>
            <person name="Fitzpatrick D.A."/>
            <person name="Frisvad J.C."/>
            <person name="Nielsen K.L."/>
        </authorList>
    </citation>
    <scope>NUCLEOTIDE SEQUENCE</scope>
    <source>
        <strain evidence="1">IBT 29677</strain>
    </source>
</reference>
<dbReference type="RefSeq" id="XP_056481798.1">
    <property type="nucleotide sequence ID" value="XM_056638291.1"/>
</dbReference>
<evidence type="ECO:0008006" key="3">
    <source>
        <dbReference type="Google" id="ProtNLM"/>
    </source>
</evidence>
<dbReference type="AlphaFoldDB" id="A0A9W9SIB7"/>